<dbReference type="GO" id="GO:0008882">
    <property type="term" value="F:[glutamate-ammonia-ligase] adenylyltransferase activity"/>
    <property type="evidence" value="ECO:0007669"/>
    <property type="project" value="InterPro"/>
</dbReference>
<dbReference type="Gene3D" id="3.30.460.10">
    <property type="entry name" value="Beta Polymerase, domain 2"/>
    <property type="match status" value="1"/>
</dbReference>
<feature type="non-terminal residue" evidence="2">
    <location>
        <position position="164"/>
    </location>
</feature>
<dbReference type="SUPFAM" id="SSF81301">
    <property type="entry name" value="Nucleotidyltransferase"/>
    <property type="match status" value="1"/>
</dbReference>
<proteinExistence type="predicted"/>
<dbReference type="GO" id="GO:0005829">
    <property type="term" value="C:cytosol"/>
    <property type="evidence" value="ECO:0007669"/>
    <property type="project" value="TreeGrafter"/>
</dbReference>
<dbReference type="Pfam" id="PF03710">
    <property type="entry name" value="GlnE"/>
    <property type="match status" value="1"/>
</dbReference>
<dbReference type="EMBL" id="UINC01143288">
    <property type="protein sequence ID" value="SVD32124.1"/>
    <property type="molecule type" value="Genomic_DNA"/>
</dbReference>
<accession>A0A382UCX2</accession>
<reference evidence="2" key="1">
    <citation type="submission" date="2018-05" db="EMBL/GenBank/DDBJ databases">
        <authorList>
            <person name="Lanie J.A."/>
            <person name="Ng W.-L."/>
            <person name="Kazmierczak K.M."/>
            <person name="Andrzejewski T.M."/>
            <person name="Davidsen T.M."/>
            <person name="Wayne K.J."/>
            <person name="Tettelin H."/>
            <person name="Glass J.I."/>
            <person name="Rusch D."/>
            <person name="Podicherti R."/>
            <person name="Tsui H.-C.T."/>
            <person name="Winkler M.E."/>
        </authorList>
    </citation>
    <scope>NUCLEOTIDE SEQUENCE</scope>
</reference>
<dbReference type="PANTHER" id="PTHR30621">
    <property type="entry name" value="GLUTAMINE SYNTHETASE ADENYLYLTRANSFERASE"/>
    <property type="match status" value="1"/>
</dbReference>
<dbReference type="InterPro" id="IPR023057">
    <property type="entry name" value="GlnE"/>
</dbReference>
<gene>
    <name evidence="2" type="ORF">METZ01_LOCUS384978</name>
</gene>
<feature type="domain" description="Glutamate-ammonia ligase adenylyltransferase repeated" evidence="1">
    <location>
        <begin position="50"/>
        <end position="162"/>
    </location>
</feature>
<dbReference type="InterPro" id="IPR005190">
    <property type="entry name" value="GlnE_rpt_dom"/>
</dbReference>
<evidence type="ECO:0000313" key="2">
    <source>
        <dbReference type="EMBL" id="SVD32124.1"/>
    </source>
</evidence>
<dbReference type="GO" id="GO:0000820">
    <property type="term" value="P:regulation of glutamine family amino acid metabolic process"/>
    <property type="evidence" value="ECO:0007669"/>
    <property type="project" value="TreeGrafter"/>
</dbReference>
<dbReference type="AlphaFoldDB" id="A0A382UCX2"/>
<sequence>MESRSPTPQRSARALPPEVETLVQEQLTRLENVRHQHGAQATAQSQWVALPDILVGSDFIARALMGTRALMDRLDAVGNPADLAHLQQRIEAISGTREEVASALRRVRQEEIVRLGWRDLAGLAPLSEVLETLSTLADTAIGVALVCAYAELQERFGEPIGEGS</sequence>
<organism evidence="2">
    <name type="scientific">marine metagenome</name>
    <dbReference type="NCBI Taxonomy" id="408172"/>
    <lineage>
        <taxon>unclassified sequences</taxon>
        <taxon>metagenomes</taxon>
        <taxon>ecological metagenomes</taxon>
    </lineage>
</organism>
<dbReference type="InterPro" id="IPR043519">
    <property type="entry name" value="NT_sf"/>
</dbReference>
<protein>
    <recommendedName>
        <fullName evidence="1">Glutamate-ammonia ligase adenylyltransferase repeated domain-containing protein</fullName>
    </recommendedName>
</protein>
<dbReference type="PANTHER" id="PTHR30621:SF0">
    <property type="entry name" value="BIFUNCTIONAL GLUTAMINE SYNTHETASE ADENYLYLTRANSFERASE_ADENYLYL-REMOVING ENZYME"/>
    <property type="match status" value="1"/>
</dbReference>
<evidence type="ECO:0000259" key="1">
    <source>
        <dbReference type="Pfam" id="PF03710"/>
    </source>
</evidence>
<name>A0A382UCX2_9ZZZZ</name>